<keyword evidence="6" id="KW-0560">Oxidoreductase</keyword>
<feature type="region of interest" description="Disordered" evidence="7">
    <location>
        <begin position="154"/>
        <end position="250"/>
    </location>
</feature>
<sequence>MSGSGDLPAIEGSGMGGMKLPIGMTRRALSYDDNLEAPMSTPPHDISINNLWRRPVIPERKFSQLAEEDETTVSHSMVQDSAPSRSPTVVKSKASSIIMNSLITKQTQDSMYTFEQRAGLTDTSYTPHKGLTAEETRHHHRIPESLQKLQIQSLEAREERQNSSAQSTPSSTPHSSPKLQRRSWFSSTSSEISSSSSSVDMAAGEPAGVGGAVERWGVFGPRPFQKSTSDLGSDSTTADVPGSDGEQKRWHPLWSGSTAGFALQVYRGAQKPSPMEVMKTQATRLADNPSAQKVSPPKMEIPTVDGRRQGARPHKLKHRDMNILTPSGF</sequence>
<dbReference type="Pfam" id="PF15302">
    <property type="entry name" value="P33MONOX"/>
    <property type="match status" value="2"/>
</dbReference>
<dbReference type="Proteomes" id="UP000265080">
    <property type="component" value="Chromosome 15"/>
</dbReference>
<dbReference type="PANTHER" id="PTHR28342:SF1">
    <property type="entry name" value="MONOOXYGENASE P33MONOX-RELATED"/>
    <property type="match status" value="1"/>
</dbReference>
<keyword evidence="4" id="KW-0963">Cytoplasm</keyword>
<proteinExistence type="inferred from homology"/>
<dbReference type="OMA" id="TIQAYKG"/>
<evidence type="ECO:0000256" key="4">
    <source>
        <dbReference type="ARBA" id="ARBA00022490"/>
    </source>
</evidence>
<feature type="compositionally biased region" description="Polar residues" evidence="7">
    <location>
        <begin position="73"/>
        <end position="89"/>
    </location>
</feature>
<dbReference type="GO" id="GO:0016491">
    <property type="term" value="F:oxidoreductase activity"/>
    <property type="evidence" value="ECO:0007669"/>
    <property type="project" value="UniProtKB-KW"/>
</dbReference>
<organism evidence="8 9">
    <name type="scientific">Amphiprion percula</name>
    <name type="common">Orange clownfish</name>
    <name type="synonym">Lutjanus percula</name>
    <dbReference type="NCBI Taxonomy" id="161767"/>
    <lineage>
        <taxon>Eukaryota</taxon>
        <taxon>Metazoa</taxon>
        <taxon>Chordata</taxon>
        <taxon>Craniata</taxon>
        <taxon>Vertebrata</taxon>
        <taxon>Euteleostomi</taxon>
        <taxon>Actinopterygii</taxon>
        <taxon>Neopterygii</taxon>
        <taxon>Teleostei</taxon>
        <taxon>Neoteleostei</taxon>
        <taxon>Acanthomorphata</taxon>
        <taxon>Ovalentaria</taxon>
        <taxon>Pomacentridae</taxon>
        <taxon>Amphiprion</taxon>
    </lineage>
</organism>
<reference evidence="8 9" key="1">
    <citation type="submission" date="2018-03" db="EMBL/GenBank/DDBJ databases">
        <title>Finding Nemo's genes: A chromosome-scale reference assembly of the genome of the orange clownfish Amphiprion percula.</title>
        <authorList>
            <person name="Lehmann R."/>
        </authorList>
    </citation>
    <scope>NUCLEOTIDE SEQUENCE</scope>
</reference>
<dbReference type="GeneTree" id="ENSGT00390000000537"/>
<feature type="compositionally biased region" description="Low complexity" evidence="7">
    <location>
        <begin position="163"/>
        <end position="206"/>
    </location>
</feature>
<evidence type="ECO:0000256" key="7">
    <source>
        <dbReference type="SAM" id="MobiDB-lite"/>
    </source>
</evidence>
<evidence type="ECO:0000256" key="6">
    <source>
        <dbReference type="ARBA" id="ARBA00023002"/>
    </source>
</evidence>
<accession>A0A3P8RS34</accession>
<comment type="similarity">
    <text evidence="2">Belongs to the P33MONOX family.</text>
</comment>
<evidence type="ECO:0000256" key="5">
    <source>
        <dbReference type="ARBA" id="ARBA00022857"/>
    </source>
</evidence>
<dbReference type="AlphaFoldDB" id="A0A3P8RS34"/>
<reference evidence="8" key="2">
    <citation type="submission" date="2025-08" db="UniProtKB">
        <authorList>
            <consortium name="Ensembl"/>
        </authorList>
    </citation>
    <scope>IDENTIFICATION</scope>
</reference>
<evidence type="ECO:0000313" key="8">
    <source>
        <dbReference type="Ensembl" id="ENSAPEP00000002039.1"/>
    </source>
</evidence>
<name>A0A3P8RS34_AMPPE</name>
<keyword evidence="9" id="KW-1185">Reference proteome</keyword>
<feature type="region of interest" description="Disordered" evidence="7">
    <location>
        <begin position="66"/>
        <end position="89"/>
    </location>
</feature>
<comment type="subcellular location">
    <subcellularLocation>
        <location evidence="1">Cytoplasm</location>
    </subcellularLocation>
</comment>
<evidence type="ECO:0000256" key="1">
    <source>
        <dbReference type="ARBA" id="ARBA00004496"/>
    </source>
</evidence>
<dbReference type="GO" id="GO:0005737">
    <property type="term" value="C:cytoplasm"/>
    <property type="evidence" value="ECO:0007669"/>
    <property type="project" value="UniProtKB-SubCell"/>
</dbReference>
<evidence type="ECO:0000313" key="9">
    <source>
        <dbReference type="Proteomes" id="UP000265080"/>
    </source>
</evidence>
<keyword evidence="5" id="KW-0521">NADP</keyword>
<evidence type="ECO:0000256" key="3">
    <source>
        <dbReference type="ARBA" id="ARBA00016432"/>
    </source>
</evidence>
<evidence type="ECO:0000256" key="2">
    <source>
        <dbReference type="ARBA" id="ARBA00008758"/>
    </source>
</evidence>
<reference evidence="8" key="3">
    <citation type="submission" date="2025-09" db="UniProtKB">
        <authorList>
            <consortium name="Ensembl"/>
        </authorList>
    </citation>
    <scope>IDENTIFICATION</scope>
</reference>
<dbReference type="PANTHER" id="PTHR28342">
    <property type="entry name" value="MONOOXYGENASE P33MONOX-RELATED"/>
    <property type="match status" value="1"/>
</dbReference>
<dbReference type="Ensembl" id="ENSAPET00000002086.1">
    <property type="protein sequence ID" value="ENSAPEP00000002039.1"/>
    <property type="gene ID" value="ENSAPEG00000001507.1"/>
</dbReference>
<protein>
    <recommendedName>
        <fullName evidence="3">Putative monooxygenase p33MONOX</fullName>
    </recommendedName>
</protein>
<dbReference type="InterPro" id="IPR026759">
    <property type="entry name" value="P33MONOX"/>
</dbReference>
<feature type="region of interest" description="Disordered" evidence="7">
    <location>
        <begin position="286"/>
        <end position="316"/>
    </location>
</feature>
<feature type="compositionally biased region" description="Polar residues" evidence="7">
    <location>
        <begin position="225"/>
        <end position="238"/>
    </location>
</feature>